<dbReference type="OrthoDB" id="9816425at2"/>
<feature type="transmembrane region" description="Helical" evidence="1">
    <location>
        <begin position="117"/>
        <end position="134"/>
    </location>
</feature>
<organism evidence="3 5">
    <name type="scientific">Kurthia zopfii</name>
    <dbReference type="NCBI Taxonomy" id="1650"/>
    <lineage>
        <taxon>Bacteria</taxon>
        <taxon>Bacillati</taxon>
        <taxon>Bacillota</taxon>
        <taxon>Bacilli</taxon>
        <taxon>Bacillales</taxon>
        <taxon>Caryophanaceae</taxon>
        <taxon>Kurthia</taxon>
    </lineage>
</organism>
<proteinExistence type="predicted"/>
<protein>
    <submittedName>
        <fullName evidence="4">Zinc finger protein</fullName>
    </submittedName>
</protein>
<dbReference type="RefSeq" id="WP_109350506.1">
    <property type="nucleotide sequence ID" value="NZ_BJUE01000038.1"/>
</dbReference>
<evidence type="ECO:0000259" key="2">
    <source>
        <dbReference type="Pfam" id="PF13490"/>
    </source>
</evidence>
<keyword evidence="1" id="KW-0812">Transmembrane</keyword>
<evidence type="ECO:0000313" key="6">
    <source>
        <dbReference type="Proteomes" id="UP000294641"/>
    </source>
</evidence>
<dbReference type="Pfam" id="PF13490">
    <property type="entry name" value="zf-HC2"/>
    <property type="match status" value="1"/>
</dbReference>
<evidence type="ECO:0000313" key="3">
    <source>
        <dbReference type="EMBL" id="STX11039.1"/>
    </source>
</evidence>
<comment type="caution">
    <text evidence="3">The sequence shown here is derived from an EMBL/GenBank/DDBJ whole genome shotgun (WGS) entry which is preliminary data.</text>
</comment>
<dbReference type="Proteomes" id="UP000294641">
    <property type="component" value="Unassembled WGS sequence"/>
</dbReference>
<feature type="transmembrane region" description="Helical" evidence="1">
    <location>
        <begin position="93"/>
        <end position="110"/>
    </location>
</feature>
<dbReference type="EMBL" id="SNZG01000037">
    <property type="protein sequence ID" value="TDR34566.1"/>
    <property type="molecule type" value="Genomic_DNA"/>
</dbReference>
<reference evidence="4 6" key="2">
    <citation type="submission" date="2019-03" db="EMBL/GenBank/DDBJ databases">
        <title>Genomic Encyclopedia of Type Strains, Phase IV (KMG-IV): sequencing the most valuable type-strain genomes for metagenomic binning, comparative biology and taxonomic classification.</title>
        <authorList>
            <person name="Goeker M."/>
        </authorList>
    </citation>
    <scope>NUCLEOTIDE SEQUENCE [LARGE SCALE GENOMIC DNA]</scope>
    <source>
        <strain evidence="4 6">DSM 20580</strain>
    </source>
</reference>
<dbReference type="EMBL" id="UGNP01000001">
    <property type="protein sequence ID" value="STX11039.1"/>
    <property type="molecule type" value="Genomic_DNA"/>
</dbReference>
<dbReference type="InterPro" id="IPR027383">
    <property type="entry name" value="Znf_put"/>
</dbReference>
<reference evidence="3 5" key="1">
    <citation type="submission" date="2018-06" db="EMBL/GenBank/DDBJ databases">
        <authorList>
            <consortium name="Pathogen Informatics"/>
            <person name="Doyle S."/>
        </authorList>
    </citation>
    <scope>NUCLEOTIDE SEQUENCE [LARGE SCALE GENOMIC DNA]</scope>
    <source>
        <strain evidence="3 5">NCTC10597</strain>
    </source>
</reference>
<evidence type="ECO:0000313" key="5">
    <source>
        <dbReference type="Proteomes" id="UP000254330"/>
    </source>
</evidence>
<keyword evidence="1" id="KW-1133">Transmembrane helix</keyword>
<keyword evidence="6" id="KW-1185">Reference proteome</keyword>
<gene>
    <name evidence="4" type="ORF">DFR61_13735</name>
    <name evidence="3" type="ORF">NCTC10597_02835</name>
</gene>
<keyword evidence="1" id="KW-0472">Membrane</keyword>
<evidence type="ECO:0000313" key="4">
    <source>
        <dbReference type="EMBL" id="TDR34566.1"/>
    </source>
</evidence>
<evidence type="ECO:0000256" key="1">
    <source>
        <dbReference type="SAM" id="Phobius"/>
    </source>
</evidence>
<accession>A0A8B4QEG7</accession>
<name>A0A8B4QEG7_9BACL</name>
<dbReference type="Proteomes" id="UP000254330">
    <property type="component" value="Unassembled WGS sequence"/>
</dbReference>
<feature type="domain" description="Putative zinc-finger" evidence="2">
    <location>
        <begin position="4"/>
        <end position="38"/>
    </location>
</feature>
<dbReference type="AlphaFoldDB" id="A0A8B4QEG7"/>
<feature type="transmembrane region" description="Helical" evidence="1">
    <location>
        <begin position="146"/>
        <end position="166"/>
    </location>
</feature>
<feature type="transmembrane region" description="Helical" evidence="1">
    <location>
        <begin position="69"/>
        <end position="87"/>
    </location>
</feature>
<sequence length="177" mass="20231">MKECKIIEDLLPLYEEDLLQEDSKKFVEEHLTHCEDCRKIVASMGKPLPTLEVKKSPNMVRKMLRKSSITQAILILLMALGAAYTSFELESGLHFILIYPILGALLYGYYRSIWMPLIIATITSVIFIGIIPALEALSIHDFFMELLGMLVYLIPLLIFFAIGFALTRFWNMIVGRD</sequence>